<dbReference type="GO" id="GO:0015420">
    <property type="term" value="F:ABC-type vitamin B12 transporter activity"/>
    <property type="evidence" value="ECO:0007669"/>
    <property type="project" value="UniProtKB-UniRule"/>
</dbReference>
<keyword evidence="6 11" id="KW-1003">Cell membrane</keyword>
<reference evidence="12" key="1">
    <citation type="journal article" date="2020" name="mSystems">
        <title>Genome- and Community-Level Interaction Insights into Carbon Utilization and Element Cycling Functions of Hydrothermarchaeota in Hydrothermal Sediment.</title>
        <authorList>
            <person name="Zhou Z."/>
            <person name="Liu Y."/>
            <person name="Xu W."/>
            <person name="Pan J."/>
            <person name="Luo Z.H."/>
            <person name="Li M."/>
        </authorList>
    </citation>
    <scope>NUCLEOTIDE SEQUENCE [LARGE SCALE GENOMIC DNA]</scope>
    <source>
        <strain evidence="12">SpSt-587</strain>
    </source>
</reference>
<name>A0A7J3M3Y3_ARCFL</name>
<gene>
    <name evidence="11 12" type="primary">cobD</name>
    <name evidence="12" type="ORF">ENT52_07185</name>
</gene>
<evidence type="ECO:0000256" key="8">
    <source>
        <dbReference type="ARBA" id="ARBA00022692"/>
    </source>
</evidence>
<keyword evidence="8 11" id="KW-0812">Transmembrane</keyword>
<protein>
    <recommendedName>
        <fullName evidence="5 11">Probable cobalamin biosynthesis protein CobD</fullName>
    </recommendedName>
</protein>
<dbReference type="NCBIfam" id="TIGR00380">
    <property type="entry name" value="cobal_cbiB"/>
    <property type="match status" value="1"/>
</dbReference>
<dbReference type="HAMAP" id="MF_00024">
    <property type="entry name" value="CobD_CbiB"/>
    <property type="match status" value="1"/>
</dbReference>
<dbReference type="InterPro" id="IPR004485">
    <property type="entry name" value="Cobalamin_biosynth_CobD/CbiB"/>
</dbReference>
<evidence type="ECO:0000256" key="7">
    <source>
        <dbReference type="ARBA" id="ARBA00022573"/>
    </source>
</evidence>
<dbReference type="AlphaFoldDB" id="A0A7J3M3Y3"/>
<evidence type="ECO:0000256" key="2">
    <source>
        <dbReference type="ARBA" id="ARBA00004651"/>
    </source>
</evidence>
<dbReference type="PANTHER" id="PTHR34308:SF1">
    <property type="entry name" value="COBALAMIN BIOSYNTHESIS PROTEIN CBIB"/>
    <property type="match status" value="1"/>
</dbReference>
<comment type="similarity">
    <text evidence="4 11">Belongs to the CobD/CbiB family.</text>
</comment>
<evidence type="ECO:0000256" key="4">
    <source>
        <dbReference type="ARBA" id="ARBA00006263"/>
    </source>
</evidence>
<keyword evidence="7 11" id="KW-0169">Cobalamin biosynthesis</keyword>
<dbReference type="UniPathway" id="UPA00148"/>
<feature type="transmembrane region" description="Helical" evidence="11">
    <location>
        <begin position="50"/>
        <end position="70"/>
    </location>
</feature>
<dbReference type="EMBL" id="DSYZ01000134">
    <property type="protein sequence ID" value="HGT83489.1"/>
    <property type="molecule type" value="Genomic_DNA"/>
</dbReference>
<proteinExistence type="inferred from homology"/>
<sequence length="290" mass="32978">MLEELYLLILAVLLDRIFKEPPLFAHPVVWFGKIIAFFQRIFEKLERSGVFLHFLLGFTLTALLVFFAIFLAKIPLPQPLQFLWHLYLLFSSISIWSMIGHAENCIKKSFDPAEVQKIVSRDTKKLSKPQLRSAVIESTAENFVDGVFAPLFYFSLFGIVGAVVYRAINTADAMIGYRGRYEYFGKVSAKLDDVLNFVPARLSLLFFEILRRGSFFYGLKNRVKLNGCTITAMSYVLGVKLEKPGYYSLPGRDPEDFDVVRAVKLFKAISLLSVAFSALIILLKSTIFPL</sequence>
<evidence type="ECO:0000256" key="6">
    <source>
        <dbReference type="ARBA" id="ARBA00022475"/>
    </source>
</evidence>
<dbReference type="GO" id="GO:0005886">
    <property type="term" value="C:plasma membrane"/>
    <property type="evidence" value="ECO:0007669"/>
    <property type="project" value="UniProtKB-SubCell"/>
</dbReference>
<comment type="function">
    <text evidence="1 11">Converts cobyric acid to cobinamide by the addition of aminopropanol on the F carboxylic group.</text>
</comment>
<dbReference type="PANTHER" id="PTHR34308">
    <property type="entry name" value="COBALAMIN BIOSYNTHESIS PROTEIN CBIB"/>
    <property type="match status" value="1"/>
</dbReference>
<feature type="transmembrane region" description="Helical" evidence="11">
    <location>
        <begin position="268"/>
        <end position="288"/>
    </location>
</feature>
<keyword evidence="10 11" id="KW-0472">Membrane</keyword>
<evidence type="ECO:0000313" key="12">
    <source>
        <dbReference type="EMBL" id="HGT83489.1"/>
    </source>
</evidence>
<evidence type="ECO:0000256" key="10">
    <source>
        <dbReference type="ARBA" id="ARBA00023136"/>
    </source>
</evidence>
<evidence type="ECO:0000256" key="11">
    <source>
        <dbReference type="HAMAP-Rule" id="MF_00024"/>
    </source>
</evidence>
<keyword evidence="9 11" id="KW-1133">Transmembrane helix</keyword>
<comment type="pathway">
    <text evidence="3 11">Cofactor biosynthesis; adenosylcobalamin biosynthesis.</text>
</comment>
<dbReference type="GO" id="GO:0048472">
    <property type="term" value="F:threonine-phosphate decarboxylase activity"/>
    <property type="evidence" value="ECO:0007669"/>
    <property type="project" value="InterPro"/>
</dbReference>
<feature type="transmembrane region" description="Helical" evidence="11">
    <location>
        <begin position="82"/>
        <end position="99"/>
    </location>
</feature>
<dbReference type="Pfam" id="PF03186">
    <property type="entry name" value="CobD_Cbib"/>
    <property type="match status" value="1"/>
</dbReference>
<accession>A0A7J3M3Y3</accession>
<organism evidence="12">
    <name type="scientific">Archaeoglobus fulgidus</name>
    <dbReference type="NCBI Taxonomy" id="2234"/>
    <lineage>
        <taxon>Archaea</taxon>
        <taxon>Methanobacteriati</taxon>
        <taxon>Methanobacteriota</taxon>
        <taxon>Archaeoglobi</taxon>
        <taxon>Archaeoglobales</taxon>
        <taxon>Archaeoglobaceae</taxon>
        <taxon>Archaeoglobus</taxon>
    </lineage>
</organism>
<evidence type="ECO:0000256" key="1">
    <source>
        <dbReference type="ARBA" id="ARBA00003384"/>
    </source>
</evidence>
<comment type="caution">
    <text evidence="12">The sequence shown here is derived from an EMBL/GenBank/DDBJ whole genome shotgun (WGS) entry which is preliminary data.</text>
</comment>
<dbReference type="GO" id="GO:0009236">
    <property type="term" value="P:cobalamin biosynthetic process"/>
    <property type="evidence" value="ECO:0007669"/>
    <property type="project" value="UniProtKB-UniRule"/>
</dbReference>
<comment type="caution">
    <text evidence="11">Lacks conserved residue(s) required for the propagation of feature annotation.</text>
</comment>
<evidence type="ECO:0000256" key="9">
    <source>
        <dbReference type="ARBA" id="ARBA00022989"/>
    </source>
</evidence>
<evidence type="ECO:0000256" key="5">
    <source>
        <dbReference type="ARBA" id="ARBA00016185"/>
    </source>
</evidence>
<comment type="subcellular location">
    <subcellularLocation>
        <location evidence="2 11">Cell membrane</location>
        <topology evidence="2 11">Multi-pass membrane protein</topology>
    </subcellularLocation>
</comment>
<feature type="transmembrane region" description="Helical" evidence="11">
    <location>
        <begin position="147"/>
        <end position="168"/>
    </location>
</feature>
<evidence type="ECO:0000256" key="3">
    <source>
        <dbReference type="ARBA" id="ARBA00004953"/>
    </source>
</evidence>